<organism evidence="2 3">
    <name type="scientific">Prorocentrum cordatum</name>
    <dbReference type="NCBI Taxonomy" id="2364126"/>
    <lineage>
        <taxon>Eukaryota</taxon>
        <taxon>Sar</taxon>
        <taxon>Alveolata</taxon>
        <taxon>Dinophyceae</taxon>
        <taxon>Prorocentrales</taxon>
        <taxon>Prorocentraceae</taxon>
        <taxon>Prorocentrum</taxon>
    </lineage>
</organism>
<name>A0ABN9QNN5_9DINO</name>
<feature type="region of interest" description="Disordered" evidence="1">
    <location>
        <begin position="56"/>
        <end position="84"/>
    </location>
</feature>
<reference evidence="2" key="1">
    <citation type="submission" date="2023-10" db="EMBL/GenBank/DDBJ databases">
        <authorList>
            <person name="Chen Y."/>
            <person name="Shah S."/>
            <person name="Dougan E. K."/>
            <person name="Thang M."/>
            <person name="Chan C."/>
        </authorList>
    </citation>
    <scope>NUCLEOTIDE SEQUENCE [LARGE SCALE GENOMIC DNA]</scope>
</reference>
<dbReference type="Proteomes" id="UP001189429">
    <property type="component" value="Unassembled WGS sequence"/>
</dbReference>
<dbReference type="EMBL" id="CAUYUJ010003814">
    <property type="protein sequence ID" value="CAK0806967.1"/>
    <property type="molecule type" value="Genomic_DNA"/>
</dbReference>
<feature type="non-terminal residue" evidence="2">
    <location>
        <position position="1"/>
    </location>
</feature>
<comment type="caution">
    <text evidence="2">The sequence shown here is derived from an EMBL/GenBank/DDBJ whole genome shotgun (WGS) entry which is preliminary data.</text>
</comment>
<proteinExistence type="predicted"/>
<accession>A0ABN9QNN5</accession>
<evidence type="ECO:0008006" key="4">
    <source>
        <dbReference type="Google" id="ProtNLM"/>
    </source>
</evidence>
<gene>
    <name evidence="2" type="ORF">PCOR1329_LOCUS13004</name>
</gene>
<feature type="compositionally biased region" description="Basic and acidic residues" evidence="1">
    <location>
        <begin position="21"/>
        <end position="30"/>
    </location>
</feature>
<protein>
    <recommendedName>
        <fullName evidence="4">Replication protein A subunit</fullName>
    </recommendedName>
</protein>
<feature type="compositionally biased region" description="Polar residues" evidence="1">
    <location>
        <begin position="1"/>
        <end position="20"/>
    </location>
</feature>
<evidence type="ECO:0000256" key="1">
    <source>
        <dbReference type="SAM" id="MobiDB-lite"/>
    </source>
</evidence>
<feature type="compositionally biased region" description="Basic residues" evidence="1">
    <location>
        <begin position="74"/>
        <end position="84"/>
    </location>
</feature>
<keyword evidence="3" id="KW-1185">Reference proteome</keyword>
<evidence type="ECO:0000313" key="3">
    <source>
        <dbReference type="Proteomes" id="UP001189429"/>
    </source>
</evidence>
<feature type="region of interest" description="Disordered" evidence="1">
    <location>
        <begin position="1"/>
        <end position="35"/>
    </location>
</feature>
<evidence type="ECO:0000313" key="2">
    <source>
        <dbReference type="EMBL" id="CAK0806967.1"/>
    </source>
</evidence>
<sequence length="669" mass="71159">VLSSSPQYLMATSSQSQQQQGRDKLPRDIRAPGPLRNDAVVGRILLVESRSLGSAAATGEGAPSQVAATGASKSKGKGKGKGKGARSDAALEITLCGGKSPADIMMFQAWESDVRARLQGSAGVGDTVRIRRGLVVAHTDKTRFHCTSRSPMFLKAQSDTTMERIEDKPEFLRYHPVTPISSLPLLPPRSLVCLAGRVVEAGEVQKVETPDGDTDVPVAHLALRVSEDLIRVNFWRETASMLKSLGKGDLTFLWGVAKQWPRAGEDPKTQVELRATARTRVLSCPEPLPGTLASTPADLSGAKIWSARLSRERKDYATAKGASMSLSVLEGLMASKVIRDLDRVFEVPSVFLEFGSQLTYPGCGTCLKAWREEGTMPCQCPAKERVHLWRARLGLRDASGQVQAVCFKALESVVDVYGDVSGDAEKAPEHFSSEEVAERLASSVAAVPFTARITVAADGYKEAMEATVQLLTPTFSTAGVKHPLKPVVQVGQSAGACPPFRLAQTVYSEGIGMTEADGNAYESFRALVTFADDAGGLGADGRTAREVNCALDAGVEALKYRLEVDGDGSMAHALGSAEKRSSAHVLLAWRSTEVIGVIAMLPVPGESFDAFGRFFAREVELCKDSAAAGSSISAGFDATPTKVLTAAEAANVTSPPLWKVRKTLAGPTA</sequence>